<evidence type="ECO:0000313" key="2">
    <source>
        <dbReference type="Proteomes" id="UP000276133"/>
    </source>
</evidence>
<organism evidence="1 2">
    <name type="scientific">Brachionus plicatilis</name>
    <name type="common">Marine rotifer</name>
    <name type="synonym">Brachionus muelleri</name>
    <dbReference type="NCBI Taxonomy" id="10195"/>
    <lineage>
        <taxon>Eukaryota</taxon>
        <taxon>Metazoa</taxon>
        <taxon>Spiralia</taxon>
        <taxon>Gnathifera</taxon>
        <taxon>Rotifera</taxon>
        <taxon>Eurotatoria</taxon>
        <taxon>Monogononta</taxon>
        <taxon>Pseudotrocha</taxon>
        <taxon>Ploima</taxon>
        <taxon>Brachionidae</taxon>
        <taxon>Brachionus</taxon>
    </lineage>
</organism>
<reference evidence="1 2" key="1">
    <citation type="journal article" date="2018" name="Sci. Rep.">
        <title>Genomic signatures of local adaptation to the degree of environmental predictability in rotifers.</title>
        <authorList>
            <person name="Franch-Gras L."/>
            <person name="Hahn C."/>
            <person name="Garcia-Roger E.M."/>
            <person name="Carmona M.J."/>
            <person name="Serra M."/>
            <person name="Gomez A."/>
        </authorList>
    </citation>
    <scope>NUCLEOTIDE SEQUENCE [LARGE SCALE GENOMIC DNA]</scope>
    <source>
        <strain evidence="1">HYR1</strain>
    </source>
</reference>
<sequence length="88" mass="10134">MDEWLSKEDLLLEIVLVLVVDEMDSFEVVAVGTEVVDELAFGVQFSGLKTRPDTRPIKRITHRPDTIPTIRTGKETFRPFLLEIFILF</sequence>
<comment type="caution">
    <text evidence="1">The sequence shown here is derived from an EMBL/GenBank/DDBJ whole genome shotgun (WGS) entry which is preliminary data.</text>
</comment>
<dbReference type="AlphaFoldDB" id="A0A3M7SLQ2"/>
<accession>A0A3M7SLQ2</accession>
<evidence type="ECO:0000313" key="1">
    <source>
        <dbReference type="EMBL" id="RNA36669.1"/>
    </source>
</evidence>
<name>A0A3M7SLQ2_BRAPC</name>
<keyword evidence="2" id="KW-1185">Reference proteome</keyword>
<dbReference type="Proteomes" id="UP000276133">
    <property type="component" value="Unassembled WGS sequence"/>
</dbReference>
<dbReference type="EMBL" id="REGN01001145">
    <property type="protein sequence ID" value="RNA36669.1"/>
    <property type="molecule type" value="Genomic_DNA"/>
</dbReference>
<proteinExistence type="predicted"/>
<gene>
    <name evidence="1" type="ORF">BpHYR1_010656</name>
</gene>
<protein>
    <submittedName>
        <fullName evidence="1">Uncharacterized protein</fullName>
    </submittedName>
</protein>